<dbReference type="PROSITE" id="PS00375">
    <property type="entry name" value="UDPGT"/>
    <property type="match status" value="1"/>
</dbReference>
<organism evidence="6 7">
    <name type="scientific">Chilo suppressalis</name>
    <name type="common">Asiatic rice borer moth</name>
    <dbReference type="NCBI Taxonomy" id="168631"/>
    <lineage>
        <taxon>Eukaryota</taxon>
        <taxon>Metazoa</taxon>
        <taxon>Ecdysozoa</taxon>
        <taxon>Arthropoda</taxon>
        <taxon>Hexapoda</taxon>
        <taxon>Insecta</taxon>
        <taxon>Pterygota</taxon>
        <taxon>Neoptera</taxon>
        <taxon>Endopterygota</taxon>
        <taxon>Lepidoptera</taxon>
        <taxon>Glossata</taxon>
        <taxon>Ditrysia</taxon>
        <taxon>Pyraloidea</taxon>
        <taxon>Crambidae</taxon>
        <taxon>Crambinae</taxon>
        <taxon>Chilo</taxon>
    </lineage>
</organism>
<comment type="catalytic activity">
    <reaction evidence="5">
        <text>glucuronate acceptor + UDP-alpha-D-glucuronate = acceptor beta-D-glucuronoside + UDP + H(+)</text>
        <dbReference type="Rhea" id="RHEA:21032"/>
        <dbReference type="ChEBI" id="CHEBI:15378"/>
        <dbReference type="ChEBI" id="CHEBI:58052"/>
        <dbReference type="ChEBI" id="CHEBI:58223"/>
        <dbReference type="ChEBI" id="CHEBI:132367"/>
        <dbReference type="ChEBI" id="CHEBI:132368"/>
        <dbReference type="EC" id="2.4.1.17"/>
    </reaction>
</comment>
<dbReference type="PANTHER" id="PTHR48043">
    <property type="entry name" value="EG:EG0003.4 PROTEIN-RELATED"/>
    <property type="match status" value="1"/>
</dbReference>
<keyword evidence="5" id="KW-0812">Transmembrane</keyword>
<dbReference type="EMBL" id="OU963916">
    <property type="protein sequence ID" value="CAH0403385.1"/>
    <property type="molecule type" value="Genomic_DNA"/>
</dbReference>
<evidence type="ECO:0000313" key="7">
    <source>
        <dbReference type="Proteomes" id="UP001153292"/>
    </source>
</evidence>
<dbReference type="SUPFAM" id="SSF53756">
    <property type="entry name" value="UDP-Glycosyltransferase/glycogen phosphorylase"/>
    <property type="match status" value="1"/>
</dbReference>
<dbReference type="InterPro" id="IPR050271">
    <property type="entry name" value="UDP-glycosyltransferase"/>
</dbReference>
<evidence type="ECO:0000256" key="4">
    <source>
        <dbReference type="RuleBase" id="RU003718"/>
    </source>
</evidence>
<dbReference type="Gene3D" id="3.40.50.2000">
    <property type="entry name" value="Glycogen Phosphorylase B"/>
    <property type="match status" value="2"/>
</dbReference>
<proteinExistence type="inferred from homology"/>
<keyword evidence="2 4" id="KW-0328">Glycosyltransferase</keyword>
<sequence>MSASTGLILITTLFIHGDDAARILAYYPTPLISHQAVFRHLTLELHKRGHELVVITTDPMFSREEAPANLTEINLHDMSYNAWKTEASMPATATQGNKESFQKQYAPIYKLLVKLVGMQLSTPEVQALIKDKTKTFDLILLEAYIDSALGLSHVFKAPVIQFSSVGAAVNNLEVIGAPMHPLLFPTLVHSRIYNLTLWEKLTQIKTFIDHVLIMKQTKIYAEEMLKNVIGPDVPPMDELWKNVDMLFLNVFPMWDFNRPLPPNVILLGGIHQKPEKDLPKDLSEFLDASKNGVIYVSFGTNADAALLPPHKLEVMVNVFSKLPYDILWKWNNDELPGRTKNIRISKWLPQADLLKHPKIKLFITQGGMQSTDEAIDAGVPLIGIPLLGDQWFNVEQYMFHKIGLYVDIETITEEKFGNAIKEILYNDSYRRNIRRLKTLIQDQPQTPLERAVWWTEYVIRNGGARHLRSPTATITWAEYLELELVFYILLTIISVAIAILFICCKIYRLLTRTSKKVKKS</sequence>
<dbReference type="InterPro" id="IPR035595">
    <property type="entry name" value="UDP_glycos_trans_CS"/>
</dbReference>
<evidence type="ECO:0000256" key="3">
    <source>
        <dbReference type="ARBA" id="ARBA00022679"/>
    </source>
</evidence>
<feature type="chain" id="PRO_5044988430" description="UDP-glucuronosyltransferase" evidence="5">
    <location>
        <begin position="21"/>
        <end position="520"/>
    </location>
</feature>
<dbReference type="Proteomes" id="UP001153292">
    <property type="component" value="Chromosome 23"/>
</dbReference>
<comment type="similarity">
    <text evidence="1 4">Belongs to the UDP-glycosyltransferase family.</text>
</comment>
<reference evidence="6" key="1">
    <citation type="submission" date="2021-12" db="EMBL/GenBank/DDBJ databases">
        <authorList>
            <person name="King R."/>
        </authorList>
    </citation>
    <scope>NUCLEOTIDE SEQUENCE</scope>
</reference>
<feature type="transmembrane region" description="Helical" evidence="5">
    <location>
        <begin position="484"/>
        <end position="510"/>
    </location>
</feature>
<evidence type="ECO:0000256" key="5">
    <source>
        <dbReference type="RuleBase" id="RU362059"/>
    </source>
</evidence>
<protein>
    <recommendedName>
        <fullName evidence="5">UDP-glucuronosyltransferase</fullName>
        <ecNumber evidence="5">2.4.1.17</ecNumber>
    </recommendedName>
</protein>
<comment type="subcellular location">
    <subcellularLocation>
        <location evidence="5">Membrane</location>
        <topology evidence="5">Single-pass membrane protein</topology>
    </subcellularLocation>
</comment>
<evidence type="ECO:0000256" key="2">
    <source>
        <dbReference type="ARBA" id="ARBA00022676"/>
    </source>
</evidence>
<keyword evidence="5" id="KW-0732">Signal</keyword>
<evidence type="ECO:0000313" key="6">
    <source>
        <dbReference type="EMBL" id="CAH0403385.1"/>
    </source>
</evidence>
<dbReference type="PANTHER" id="PTHR48043:SF159">
    <property type="entry name" value="EG:EG0003.4 PROTEIN-RELATED"/>
    <property type="match status" value="1"/>
</dbReference>
<dbReference type="InterPro" id="IPR002213">
    <property type="entry name" value="UDP_glucos_trans"/>
</dbReference>
<keyword evidence="5" id="KW-1133">Transmembrane helix</keyword>
<dbReference type="CDD" id="cd03784">
    <property type="entry name" value="GT1_Gtf-like"/>
    <property type="match status" value="1"/>
</dbReference>
<keyword evidence="7" id="KW-1185">Reference proteome</keyword>
<dbReference type="Pfam" id="PF00201">
    <property type="entry name" value="UDPGT"/>
    <property type="match status" value="1"/>
</dbReference>
<name>A0ABN8BA43_CHISP</name>
<feature type="signal peptide" evidence="5">
    <location>
        <begin position="1"/>
        <end position="20"/>
    </location>
</feature>
<gene>
    <name evidence="6" type="ORF">CHILSU_LOCUS6657</name>
</gene>
<keyword evidence="3 4" id="KW-0808">Transferase</keyword>
<evidence type="ECO:0000256" key="1">
    <source>
        <dbReference type="ARBA" id="ARBA00009995"/>
    </source>
</evidence>
<accession>A0ABN8BA43</accession>
<keyword evidence="5" id="KW-0472">Membrane</keyword>
<dbReference type="EC" id="2.4.1.17" evidence="5"/>